<dbReference type="OrthoDB" id="47007at2759"/>
<dbReference type="RefSeq" id="XP_033536322.1">
    <property type="nucleotide sequence ID" value="XM_033674549.1"/>
</dbReference>
<dbReference type="PANTHER" id="PTHR43639:SF1">
    <property type="entry name" value="SHORT-CHAIN DEHYDROGENASE_REDUCTASE FAMILY PROTEIN"/>
    <property type="match status" value="1"/>
</dbReference>
<keyword evidence="3" id="KW-0560">Oxidoreductase</keyword>
<dbReference type="PRINTS" id="PR00081">
    <property type="entry name" value="GDHRDH"/>
</dbReference>
<dbReference type="InterPro" id="IPR020904">
    <property type="entry name" value="Sc_DH/Rdtase_CS"/>
</dbReference>
<dbReference type="SUPFAM" id="SSF51735">
    <property type="entry name" value="NAD(P)-binding Rossmann-fold domains"/>
    <property type="match status" value="1"/>
</dbReference>
<evidence type="ECO:0000256" key="1">
    <source>
        <dbReference type="ARBA" id="ARBA00006484"/>
    </source>
</evidence>
<gene>
    <name evidence="4 6" type="ORF">P152DRAFT_229716</name>
</gene>
<organism evidence="4">
    <name type="scientific">Eremomyces bilateralis CBS 781.70</name>
    <dbReference type="NCBI Taxonomy" id="1392243"/>
    <lineage>
        <taxon>Eukaryota</taxon>
        <taxon>Fungi</taxon>
        <taxon>Dikarya</taxon>
        <taxon>Ascomycota</taxon>
        <taxon>Pezizomycotina</taxon>
        <taxon>Dothideomycetes</taxon>
        <taxon>Dothideomycetes incertae sedis</taxon>
        <taxon>Eremomycetales</taxon>
        <taxon>Eremomycetaceae</taxon>
        <taxon>Eremomyces</taxon>
    </lineage>
</organism>
<keyword evidence="2" id="KW-0521">NADP</keyword>
<evidence type="ECO:0000313" key="6">
    <source>
        <dbReference type="RefSeq" id="XP_033536322.1"/>
    </source>
</evidence>
<dbReference type="FunFam" id="3.40.50.720:FF:000084">
    <property type="entry name" value="Short-chain dehydrogenase reductase"/>
    <property type="match status" value="1"/>
</dbReference>
<comment type="similarity">
    <text evidence="1">Belongs to the short-chain dehydrogenases/reductases (SDR) family.</text>
</comment>
<accession>A0A6G1G9W6</accession>
<dbReference type="Gene3D" id="3.40.50.720">
    <property type="entry name" value="NAD(P)-binding Rossmann-like Domain"/>
    <property type="match status" value="1"/>
</dbReference>
<dbReference type="InterPro" id="IPR036291">
    <property type="entry name" value="NAD(P)-bd_dom_sf"/>
</dbReference>
<name>A0A6G1G9W6_9PEZI</name>
<dbReference type="InterPro" id="IPR002347">
    <property type="entry name" value="SDR_fam"/>
</dbReference>
<proteinExistence type="inferred from homology"/>
<dbReference type="AlphaFoldDB" id="A0A6G1G9W6"/>
<dbReference type="PANTHER" id="PTHR43639">
    <property type="entry name" value="OXIDOREDUCTASE, SHORT-CHAIN DEHYDROGENASE/REDUCTASE FAMILY (AFU_ORTHOLOGUE AFUA_5G02870)"/>
    <property type="match status" value="1"/>
</dbReference>
<evidence type="ECO:0000256" key="3">
    <source>
        <dbReference type="ARBA" id="ARBA00023002"/>
    </source>
</evidence>
<dbReference type="PRINTS" id="PR00080">
    <property type="entry name" value="SDRFAMILY"/>
</dbReference>
<dbReference type="Pfam" id="PF13561">
    <property type="entry name" value="adh_short_C2"/>
    <property type="match status" value="1"/>
</dbReference>
<sequence length="256" mass="26843">MAKDQYLAGKLALVTGASKANGIGAAVAYLLAEHGADVAITYNKNATAAEETTSRIRKLGAKAVAIQANQSSESYGEALINLVLKTFDTTTIDIIVNNAGTSIPSAGIEQTPISDFDAHFLTNVRGPWLLIQAAIPHLPSPGGRIVNVGSILSKNGSMYLQLYSGSKAALATLSLAWAEELGPKGITVNTVSPGPIGTDLAAEEGHPLMQKFRWEQYIKRSGETEEVAAAIGFLASPQASFITGQNLMVDGGLIYQ</sequence>
<evidence type="ECO:0000313" key="5">
    <source>
        <dbReference type="Proteomes" id="UP000504638"/>
    </source>
</evidence>
<reference evidence="4 6" key="1">
    <citation type="submission" date="2020-01" db="EMBL/GenBank/DDBJ databases">
        <authorList>
            <consortium name="DOE Joint Genome Institute"/>
            <person name="Haridas S."/>
            <person name="Albert R."/>
            <person name="Binder M."/>
            <person name="Bloem J."/>
            <person name="Labutti K."/>
            <person name="Salamov A."/>
            <person name="Andreopoulos B."/>
            <person name="Baker S.E."/>
            <person name="Barry K."/>
            <person name="Bills G."/>
            <person name="Bluhm B.H."/>
            <person name="Cannon C."/>
            <person name="Castanera R."/>
            <person name="Culley D.E."/>
            <person name="Daum C."/>
            <person name="Ezra D."/>
            <person name="Gonzalez J.B."/>
            <person name="Henrissat B."/>
            <person name="Kuo A."/>
            <person name="Liang C."/>
            <person name="Lipzen A."/>
            <person name="Lutzoni F."/>
            <person name="Magnuson J."/>
            <person name="Mondo S."/>
            <person name="Nolan M."/>
            <person name="Ohm R."/>
            <person name="Pangilinan J."/>
            <person name="Park H.-J."/>
            <person name="Ramirez L."/>
            <person name="Alfaro M."/>
            <person name="Sun H."/>
            <person name="Tritt A."/>
            <person name="Yoshinaga Y."/>
            <person name="Zwiers L.-H."/>
            <person name="Turgeon B.G."/>
            <person name="Goodwin S.B."/>
            <person name="Spatafora J.W."/>
            <person name="Crous P.W."/>
            <person name="Grigoriev I.V."/>
        </authorList>
    </citation>
    <scope>NUCLEOTIDE SEQUENCE</scope>
    <source>
        <strain evidence="4 6">CBS 781.70</strain>
    </source>
</reference>
<dbReference type="PROSITE" id="PS00061">
    <property type="entry name" value="ADH_SHORT"/>
    <property type="match status" value="1"/>
</dbReference>
<reference evidence="6" key="3">
    <citation type="submission" date="2025-04" db="UniProtKB">
        <authorList>
            <consortium name="RefSeq"/>
        </authorList>
    </citation>
    <scope>IDENTIFICATION</scope>
    <source>
        <strain evidence="6">CBS 781.70</strain>
    </source>
</reference>
<evidence type="ECO:0000313" key="4">
    <source>
        <dbReference type="EMBL" id="KAF1814691.1"/>
    </source>
</evidence>
<evidence type="ECO:0000256" key="2">
    <source>
        <dbReference type="ARBA" id="ARBA00022857"/>
    </source>
</evidence>
<dbReference type="GeneID" id="54415119"/>
<dbReference type="Proteomes" id="UP000504638">
    <property type="component" value="Unplaced"/>
</dbReference>
<dbReference type="GO" id="GO:0016491">
    <property type="term" value="F:oxidoreductase activity"/>
    <property type="evidence" value="ECO:0007669"/>
    <property type="project" value="UniProtKB-KW"/>
</dbReference>
<reference evidence="6" key="2">
    <citation type="submission" date="2020-04" db="EMBL/GenBank/DDBJ databases">
        <authorList>
            <consortium name="NCBI Genome Project"/>
        </authorList>
    </citation>
    <scope>NUCLEOTIDE SEQUENCE</scope>
    <source>
        <strain evidence="6">CBS 781.70</strain>
    </source>
</reference>
<dbReference type="EMBL" id="ML975152">
    <property type="protein sequence ID" value="KAF1814691.1"/>
    <property type="molecule type" value="Genomic_DNA"/>
</dbReference>
<keyword evidence="5" id="KW-1185">Reference proteome</keyword>
<protein>
    <submittedName>
        <fullName evidence="4 6">NAD(P)-binding protein</fullName>
    </submittedName>
</protein>